<dbReference type="RefSeq" id="WP_022860814.1">
    <property type="nucleotide sequence ID" value="NZ_JGZD01000009.1"/>
</dbReference>
<dbReference type="STRING" id="1693.BMIN_0056"/>
<dbReference type="PANTHER" id="PTHR12835">
    <property type="entry name" value="BIOTIN PROTEIN LIGASE"/>
    <property type="match status" value="1"/>
</dbReference>
<keyword evidence="7" id="KW-1185">Reference proteome</keyword>
<dbReference type="EMBL" id="JGZD01000009">
    <property type="protein sequence ID" value="KFI72167.1"/>
    <property type="molecule type" value="Genomic_DNA"/>
</dbReference>
<dbReference type="InterPro" id="IPR045864">
    <property type="entry name" value="aa-tRNA-synth_II/BPL/LPL"/>
</dbReference>
<dbReference type="InterPro" id="IPR003142">
    <property type="entry name" value="BPL_C"/>
</dbReference>
<dbReference type="InterPro" id="IPR004143">
    <property type="entry name" value="BPL_LPL_catalytic"/>
</dbReference>
<dbReference type="Proteomes" id="UP000029014">
    <property type="component" value="Unassembled WGS sequence"/>
</dbReference>
<feature type="compositionally biased region" description="Low complexity" evidence="3">
    <location>
        <begin position="81"/>
        <end position="102"/>
    </location>
</feature>
<organism evidence="6 7">
    <name type="scientific">Bifidobacterium minimum</name>
    <dbReference type="NCBI Taxonomy" id="1693"/>
    <lineage>
        <taxon>Bacteria</taxon>
        <taxon>Bacillati</taxon>
        <taxon>Actinomycetota</taxon>
        <taxon>Actinomycetes</taxon>
        <taxon>Bifidobacteriales</taxon>
        <taxon>Bifidobacteriaceae</taxon>
        <taxon>Bifidobacterium</taxon>
    </lineage>
</organism>
<protein>
    <recommendedName>
        <fullName evidence="2">biotin--[biotin carboxyl-carrier protein] ligase</fullName>
        <ecNumber evidence="2">6.3.4.15</ecNumber>
    </recommendedName>
</protein>
<dbReference type="AlphaFoldDB" id="A0A087BMB7"/>
<feature type="domain" description="BPL/LPL catalytic" evidence="5">
    <location>
        <begin position="114"/>
        <end position="232"/>
    </location>
</feature>
<gene>
    <name evidence="6" type="ORF">BMIN_0056</name>
</gene>
<feature type="region of interest" description="Disordered" evidence="3">
    <location>
        <begin position="79"/>
        <end position="102"/>
    </location>
</feature>
<dbReference type="Gene3D" id="2.30.30.100">
    <property type="match status" value="1"/>
</dbReference>
<dbReference type="GO" id="GO:0005737">
    <property type="term" value="C:cytoplasm"/>
    <property type="evidence" value="ECO:0007669"/>
    <property type="project" value="TreeGrafter"/>
</dbReference>
<evidence type="ECO:0000313" key="6">
    <source>
        <dbReference type="EMBL" id="KFI72167.1"/>
    </source>
</evidence>
<dbReference type="PANTHER" id="PTHR12835:SF5">
    <property type="entry name" value="BIOTIN--PROTEIN LIGASE"/>
    <property type="match status" value="1"/>
</dbReference>
<dbReference type="EC" id="6.3.4.15" evidence="2"/>
<evidence type="ECO:0000256" key="1">
    <source>
        <dbReference type="ARBA" id="ARBA00023267"/>
    </source>
</evidence>
<evidence type="ECO:0000256" key="3">
    <source>
        <dbReference type="SAM" id="MobiDB-lite"/>
    </source>
</evidence>
<keyword evidence="1" id="KW-0092">Biotin</keyword>
<accession>A0A087BMB7</accession>
<keyword evidence="6" id="KW-0436">Ligase</keyword>
<comment type="caution">
    <text evidence="6">The sequence shown here is derived from an EMBL/GenBank/DDBJ whole genome shotgun (WGS) entry which is preliminary data.</text>
</comment>
<evidence type="ECO:0000256" key="2">
    <source>
        <dbReference type="ARBA" id="ARBA00024227"/>
    </source>
</evidence>
<dbReference type="eggNOG" id="COG0340">
    <property type="taxonomic scope" value="Bacteria"/>
</dbReference>
<dbReference type="SUPFAM" id="SSF55681">
    <property type="entry name" value="Class II aaRS and biotin synthetases"/>
    <property type="match status" value="1"/>
</dbReference>
<dbReference type="Gene3D" id="3.30.930.10">
    <property type="entry name" value="Bira Bifunctional Protein, Domain 2"/>
    <property type="match status" value="1"/>
</dbReference>
<evidence type="ECO:0000259" key="5">
    <source>
        <dbReference type="Pfam" id="PF03099"/>
    </source>
</evidence>
<dbReference type="Pfam" id="PF02237">
    <property type="entry name" value="BPL_C"/>
    <property type="match status" value="1"/>
</dbReference>
<proteinExistence type="predicted"/>
<reference evidence="6 7" key="1">
    <citation type="submission" date="2014-03" db="EMBL/GenBank/DDBJ databases">
        <title>Genomics of Bifidobacteria.</title>
        <authorList>
            <person name="Ventura M."/>
            <person name="Milani C."/>
            <person name="Lugli G.A."/>
        </authorList>
    </citation>
    <scope>NUCLEOTIDE SEQUENCE [LARGE SCALE GENOMIC DNA]</scope>
    <source>
        <strain evidence="6 7">LMG 11592</strain>
    </source>
</reference>
<sequence length="351" mass="36223">MMHVRGKEGPSDGSATPVAVPAVASESYAGSAADDGDDVIGARVLASRRLPVTCGLGVDAMLFERTDSTNSVAERLLGSVGPEPVGSESAGSGPAGSIPSAAGGVSTIRPRFPDLVIVADSQSRGHGRLGRRWVEHPGKSLMASFVGSMPWSVVSDASVNGWIPLAAGLAALDATADVVRDCGARPTHKPCDMAVKWPNDIFCDGLKLGGILVQIVSPGDPVCAVVVGVGMNLAIPESDLSVEGSTSLLAHRSPLPDDDKLRDMMVAALTRRLRARMAEFLDSPVEAAARARRDMGDRCWTLGRRVRARIVGGGSIVGVAVGVEDDASLRIRDDAGVLHIVSTGDVGILAG</sequence>
<name>A0A087BMB7_9BIFI</name>
<evidence type="ECO:0000313" key="7">
    <source>
        <dbReference type="Proteomes" id="UP000029014"/>
    </source>
</evidence>
<dbReference type="Pfam" id="PF03099">
    <property type="entry name" value="BPL_LplA_LipB"/>
    <property type="match status" value="1"/>
</dbReference>
<feature type="domain" description="Biotin protein ligase C-terminal" evidence="4">
    <location>
        <begin position="301"/>
        <end position="346"/>
    </location>
</feature>
<evidence type="ECO:0000259" key="4">
    <source>
        <dbReference type="Pfam" id="PF02237"/>
    </source>
</evidence>
<dbReference type="GO" id="GO:0004077">
    <property type="term" value="F:biotin--[biotin carboxyl-carrier protein] ligase activity"/>
    <property type="evidence" value="ECO:0007669"/>
    <property type="project" value="UniProtKB-EC"/>
</dbReference>